<organism evidence="7 8">
    <name type="scientific">Megaselia scalaris</name>
    <name type="common">Humpbacked fly</name>
    <name type="synonym">Phora scalaris</name>
    <dbReference type="NCBI Taxonomy" id="36166"/>
    <lineage>
        <taxon>Eukaryota</taxon>
        <taxon>Metazoa</taxon>
        <taxon>Ecdysozoa</taxon>
        <taxon>Arthropoda</taxon>
        <taxon>Hexapoda</taxon>
        <taxon>Insecta</taxon>
        <taxon>Pterygota</taxon>
        <taxon>Neoptera</taxon>
        <taxon>Endopterygota</taxon>
        <taxon>Diptera</taxon>
        <taxon>Brachycera</taxon>
        <taxon>Muscomorpha</taxon>
        <taxon>Platypezoidea</taxon>
        <taxon>Phoridae</taxon>
        <taxon>Megaseliini</taxon>
        <taxon>Megaselia</taxon>
    </lineage>
</organism>
<evidence type="ECO:0000256" key="4">
    <source>
        <dbReference type="ARBA" id="ARBA00022968"/>
    </source>
</evidence>
<evidence type="ECO:0000313" key="8">
    <source>
        <dbReference type="Proteomes" id="UP000015102"/>
    </source>
</evidence>
<dbReference type="GO" id="GO:0016263">
    <property type="term" value="F:glycoprotein-N-acetylgalactosamine 3-beta-galactosyltransferase activity"/>
    <property type="evidence" value="ECO:0007669"/>
    <property type="project" value="TreeGrafter"/>
</dbReference>
<dbReference type="AlphaFoldDB" id="T1H4N1"/>
<dbReference type="EMBL" id="CAQQ02069214">
    <property type="status" value="NOT_ANNOTATED_CDS"/>
    <property type="molecule type" value="Genomic_DNA"/>
</dbReference>
<comment type="subcellular location">
    <subcellularLocation>
        <location evidence="1">Membrane</location>
        <topology evidence="1">Single-pass type II membrane protein</topology>
    </subcellularLocation>
</comment>
<name>T1H4N1_MEGSC</name>
<evidence type="ECO:0000313" key="7">
    <source>
        <dbReference type="EnsemblMetazoa" id="MESCA011245-PA"/>
    </source>
</evidence>
<dbReference type="PANTHER" id="PTHR23033:SF14">
    <property type="entry name" value="GLYCOPROTEIN-N-ACETYLGALACTOSAMINE 3-BETA-GALACTOSYLTRANSFERASE 1-RELATED"/>
    <property type="match status" value="1"/>
</dbReference>
<keyword evidence="4" id="KW-0735">Signal-anchor</keyword>
<dbReference type="Proteomes" id="UP000015102">
    <property type="component" value="Unassembled WGS sequence"/>
</dbReference>
<evidence type="ECO:0008006" key="9">
    <source>
        <dbReference type="Google" id="ProtNLM"/>
    </source>
</evidence>
<accession>T1H4N1</accession>
<evidence type="ECO:0000256" key="1">
    <source>
        <dbReference type="ARBA" id="ARBA00004606"/>
    </source>
</evidence>
<dbReference type="InterPro" id="IPR026050">
    <property type="entry name" value="C1GALT1/C1GALT1_chp1"/>
</dbReference>
<protein>
    <recommendedName>
        <fullName evidence="9">Glycoprotein-N-acetylgalactosamine 3-beta-galactosyltransferase 1</fullName>
    </recommendedName>
</protein>
<keyword evidence="6" id="KW-0472">Membrane</keyword>
<comment type="similarity">
    <text evidence="2">Belongs to the glycosyltransferase 31 family. Beta3-Gal-T subfamily.</text>
</comment>
<evidence type="ECO:0000256" key="2">
    <source>
        <dbReference type="ARBA" id="ARBA00006462"/>
    </source>
</evidence>
<evidence type="ECO:0000256" key="6">
    <source>
        <dbReference type="ARBA" id="ARBA00023136"/>
    </source>
</evidence>
<evidence type="ECO:0000256" key="5">
    <source>
        <dbReference type="ARBA" id="ARBA00022989"/>
    </source>
</evidence>
<dbReference type="PANTHER" id="PTHR23033">
    <property type="entry name" value="BETA1,3-GALACTOSYLTRANSFERASE"/>
    <property type="match status" value="1"/>
</dbReference>
<dbReference type="HOGENOM" id="CLU_1864418_0_0_1"/>
<dbReference type="STRING" id="36166.T1H4N1"/>
<dbReference type="EnsemblMetazoa" id="MESCA011245-RA">
    <property type="protein sequence ID" value="MESCA011245-PA"/>
    <property type="gene ID" value="MESCA011245"/>
</dbReference>
<dbReference type="Gene3D" id="3.90.550.50">
    <property type="match status" value="1"/>
</dbReference>
<evidence type="ECO:0000256" key="3">
    <source>
        <dbReference type="ARBA" id="ARBA00022692"/>
    </source>
</evidence>
<keyword evidence="8" id="KW-1185">Reference proteome</keyword>
<keyword evidence="3" id="KW-0812">Transmembrane</keyword>
<reference evidence="8" key="1">
    <citation type="submission" date="2013-02" db="EMBL/GenBank/DDBJ databases">
        <authorList>
            <person name="Hughes D."/>
        </authorList>
    </citation>
    <scope>NUCLEOTIDE SEQUENCE</scope>
    <source>
        <strain>Durham</strain>
        <strain evidence="8">NC isolate 2 -- Noor lab</strain>
    </source>
</reference>
<dbReference type="GO" id="GO:0016020">
    <property type="term" value="C:membrane"/>
    <property type="evidence" value="ECO:0007669"/>
    <property type="project" value="UniProtKB-SubCell"/>
</dbReference>
<keyword evidence="5" id="KW-1133">Transmembrane helix</keyword>
<proteinExistence type="inferred from homology"/>
<dbReference type="OMA" id="CLEAINV"/>
<reference evidence="7" key="2">
    <citation type="submission" date="2015-06" db="UniProtKB">
        <authorList>
            <consortium name="EnsemblMetazoa"/>
        </authorList>
    </citation>
    <scope>IDENTIFICATION</scope>
</reference>
<sequence length="150" mass="17335">MSGGAGYVLSREALKRFVEIAYPMQNGTCESGNVFKAEDAELGRCLEAINVKAGDSRDGFQERFHPFVPSHHFFDQFKLVPDSDNWFKNMSWYPHLHGWGCCSNTSITFHYIEPEMMYVYHYFLYYLRPVGVNYNAITVLPQKISSQTLK</sequence>